<organism evidence="1 2">
    <name type="scientific">Ascobolus immersus RN42</name>
    <dbReference type="NCBI Taxonomy" id="1160509"/>
    <lineage>
        <taxon>Eukaryota</taxon>
        <taxon>Fungi</taxon>
        <taxon>Dikarya</taxon>
        <taxon>Ascomycota</taxon>
        <taxon>Pezizomycotina</taxon>
        <taxon>Pezizomycetes</taxon>
        <taxon>Pezizales</taxon>
        <taxon>Ascobolaceae</taxon>
        <taxon>Ascobolus</taxon>
    </lineage>
</organism>
<sequence length="193" mass="21555">MYGRIPQLGERVFLSYELSASLTHELFVFTQGWLGPPENRPVCIGTVCSSQAKKDSIRELLETGHSMIGTVLGPMEHLGDKVLYLIRFSSHPICSLVYNVIRDNRSVDALLNDRLELIRTWGGGGGRCRDDEDMPDVERLLLEADDEPDPDIVRAQVANLGYLLGLGRLHCTKLAHARYKCSILSTLPDITTF</sequence>
<name>A0A3N4HE46_ASCIM</name>
<gene>
    <name evidence="1" type="ORF">BJ508DRAFT_314722</name>
</gene>
<keyword evidence="2" id="KW-1185">Reference proteome</keyword>
<proteinExistence type="predicted"/>
<evidence type="ECO:0000313" key="1">
    <source>
        <dbReference type="EMBL" id="RPA72489.1"/>
    </source>
</evidence>
<dbReference type="Proteomes" id="UP000275078">
    <property type="component" value="Unassembled WGS sequence"/>
</dbReference>
<dbReference type="AlphaFoldDB" id="A0A3N4HE46"/>
<reference evidence="1 2" key="1">
    <citation type="journal article" date="2018" name="Nat. Ecol. Evol.">
        <title>Pezizomycetes genomes reveal the molecular basis of ectomycorrhizal truffle lifestyle.</title>
        <authorList>
            <person name="Murat C."/>
            <person name="Payen T."/>
            <person name="Noel B."/>
            <person name="Kuo A."/>
            <person name="Morin E."/>
            <person name="Chen J."/>
            <person name="Kohler A."/>
            <person name="Krizsan K."/>
            <person name="Balestrini R."/>
            <person name="Da Silva C."/>
            <person name="Montanini B."/>
            <person name="Hainaut M."/>
            <person name="Levati E."/>
            <person name="Barry K.W."/>
            <person name="Belfiori B."/>
            <person name="Cichocki N."/>
            <person name="Clum A."/>
            <person name="Dockter R.B."/>
            <person name="Fauchery L."/>
            <person name="Guy J."/>
            <person name="Iotti M."/>
            <person name="Le Tacon F."/>
            <person name="Lindquist E.A."/>
            <person name="Lipzen A."/>
            <person name="Malagnac F."/>
            <person name="Mello A."/>
            <person name="Molinier V."/>
            <person name="Miyauchi S."/>
            <person name="Poulain J."/>
            <person name="Riccioni C."/>
            <person name="Rubini A."/>
            <person name="Sitrit Y."/>
            <person name="Splivallo R."/>
            <person name="Traeger S."/>
            <person name="Wang M."/>
            <person name="Zifcakova L."/>
            <person name="Wipf D."/>
            <person name="Zambonelli A."/>
            <person name="Paolocci F."/>
            <person name="Nowrousian M."/>
            <person name="Ottonello S."/>
            <person name="Baldrian P."/>
            <person name="Spatafora J.W."/>
            <person name="Henrissat B."/>
            <person name="Nagy L.G."/>
            <person name="Aury J.M."/>
            <person name="Wincker P."/>
            <person name="Grigoriev I.V."/>
            <person name="Bonfante P."/>
            <person name="Martin F.M."/>
        </authorList>
    </citation>
    <scope>NUCLEOTIDE SEQUENCE [LARGE SCALE GENOMIC DNA]</scope>
    <source>
        <strain evidence="1 2">RN42</strain>
    </source>
</reference>
<dbReference type="EMBL" id="ML119860">
    <property type="protein sequence ID" value="RPA72489.1"/>
    <property type="molecule type" value="Genomic_DNA"/>
</dbReference>
<protein>
    <submittedName>
        <fullName evidence="1">Uncharacterized protein</fullName>
    </submittedName>
</protein>
<evidence type="ECO:0000313" key="2">
    <source>
        <dbReference type="Proteomes" id="UP000275078"/>
    </source>
</evidence>
<accession>A0A3N4HE46</accession>